<gene>
    <name evidence="1" type="ORF">SAMN05421877_10649</name>
</gene>
<keyword evidence="2" id="KW-1185">Reference proteome</keyword>
<accession>A0A1H5YN53</accession>
<dbReference type="Proteomes" id="UP000236731">
    <property type="component" value="Unassembled WGS sequence"/>
</dbReference>
<name>A0A1H5YN53_9SPHI</name>
<protein>
    <submittedName>
        <fullName evidence="1">Uncharacterized protein</fullName>
    </submittedName>
</protein>
<dbReference type="EMBL" id="FNUT01000006">
    <property type="protein sequence ID" value="SEG24917.1"/>
    <property type="molecule type" value="Genomic_DNA"/>
</dbReference>
<proteinExistence type="predicted"/>
<evidence type="ECO:0000313" key="1">
    <source>
        <dbReference type="EMBL" id="SEG24917.1"/>
    </source>
</evidence>
<reference evidence="2" key="1">
    <citation type="submission" date="2016-10" db="EMBL/GenBank/DDBJ databases">
        <authorList>
            <person name="Varghese N."/>
            <person name="Submissions S."/>
        </authorList>
    </citation>
    <scope>NUCLEOTIDE SEQUENCE [LARGE SCALE GENOMIC DNA]</scope>
    <source>
        <strain evidence="2">DSM 22361</strain>
    </source>
</reference>
<evidence type="ECO:0000313" key="2">
    <source>
        <dbReference type="Proteomes" id="UP000236731"/>
    </source>
</evidence>
<dbReference type="AlphaFoldDB" id="A0A1H5YN53"/>
<sequence>MNKRTYESPCILVERIYTENSIAAHSIMVSPSTDSFTHEWEDTQEVNKDYTWQ</sequence>
<organism evidence="1 2">
    <name type="scientific">Sphingobacterium lactis</name>
    <dbReference type="NCBI Taxonomy" id="797291"/>
    <lineage>
        <taxon>Bacteria</taxon>
        <taxon>Pseudomonadati</taxon>
        <taxon>Bacteroidota</taxon>
        <taxon>Sphingobacteriia</taxon>
        <taxon>Sphingobacteriales</taxon>
        <taxon>Sphingobacteriaceae</taxon>
        <taxon>Sphingobacterium</taxon>
    </lineage>
</organism>